<dbReference type="PANTHER" id="PTHR43774">
    <property type="entry name" value="PEPTIDE METHIONINE SULFOXIDE REDUCTASE"/>
    <property type="match status" value="1"/>
</dbReference>
<evidence type="ECO:0000256" key="2">
    <source>
        <dbReference type="ARBA" id="ARBA00047806"/>
    </source>
</evidence>
<dbReference type="Pfam" id="PF01625">
    <property type="entry name" value="PMSR"/>
    <property type="match status" value="1"/>
</dbReference>
<evidence type="ECO:0000256" key="3">
    <source>
        <dbReference type="ARBA" id="ARBA00048782"/>
    </source>
</evidence>
<gene>
    <name evidence="4" type="primary">msrA</name>
    <name evidence="6" type="ORF">AVDCRST_MAG96-600</name>
</gene>
<proteinExistence type="inferred from homology"/>
<dbReference type="GO" id="GO:0008113">
    <property type="term" value="F:peptide-methionine (S)-S-oxide reductase activity"/>
    <property type="evidence" value="ECO:0007669"/>
    <property type="project" value="UniProtKB-UniRule"/>
</dbReference>
<evidence type="ECO:0000259" key="5">
    <source>
        <dbReference type="Pfam" id="PF01625"/>
    </source>
</evidence>
<dbReference type="PROSITE" id="PS51257">
    <property type="entry name" value="PROKAR_LIPOPROTEIN"/>
    <property type="match status" value="1"/>
</dbReference>
<reference evidence="6" key="1">
    <citation type="submission" date="2020-02" db="EMBL/GenBank/DDBJ databases">
        <authorList>
            <person name="Meier V. D."/>
        </authorList>
    </citation>
    <scope>NUCLEOTIDE SEQUENCE</scope>
    <source>
        <strain evidence="6">AVDCRST_MAG96</strain>
    </source>
</reference>
<keyword evidence="1 4" id="KW-0560">Oxidoreductase</keyword>
<dbReference type="EMBL" id="CADCVN010000228">
    <property type="protein sequence ID" value="CAA9474134.1"/>
    <property type="molecule type" value="Genomic_DNA"/>
</dbReference>
<evidence type="ECO:0000313" key="6">
    <source>
        <dbReference type="EMBL" id="CAA9474134.1"/>
    </source>
</evidence>
<protein>
    <recommendedName>
        <fullName evidence="4">Peptide methionine sulfoxide reductase MsrA</fullName>
        <shortName evidence="4">Protein-methionine-S-oxide reductase</shortName>
        <ecNumber evidence="4">1.8.4.11</ecNumber>
    </recommendedName>
    <alternativeName>
        <fullName evidence="4">Peptide-methionine (S)-S-oxide reductase</fullName>
        <shortName evidence="4">Peptide Met(O) reductase</shortName>
    </alternativeName>
</protein>
<accession>A0A6J4RSN4</accession>
<dbReference type="InterPro" id="IPR036509">
    <property type="entry name" value="Met_Sox_Rdtase_MsrA_sf"/>
</dbReference>
<comment type="catalytic activity">
    <reaction evidence="3 4">
        <text>[thioredoxin]-disulfide + L-methionine + H2O = L-methionine (S)-S-oxide + [thioredoxin]-dithiol</text>
        <dbReference type="Rhea" id="RHEA:19993"/>
        <dbReference type="Rhea" id="RHEA-COMP:10698"/>
        <dbReference type="Rhea" id="RHEA-COMP:10700"/>
        <dbReference type="ChEBI" id="CHEBI:15377"/>
        <dbReference type="ChEBI" id="CHEBI:29950"/>
        <dbReference type="ChEBI" id="CHEBI:50058"/>
        <dbReference type="ChEBI" id="CHEBI:57844"/>
        <dbReference type="ChEBI" id="CHEBI:58772"/>
        <dbReference type="EC" id="1.8.4.11"/>
    </reaction>
</comment>
<sequence>MKNVTGFLSFLLIMITITSCAQKRKQAVEPHLTAKQLSKYSQATFAAGCFWHEEAMFESIKGVKEAISGYAGGKTNNPSYESLETGTTGHAETVNVYYDSSIITYPALLKIYFSGQDPTQVNGQGNDRGTQYRSIAFYRNNQEKQLAQDYIKNLQASGKYDKPVAVQLMPFTKFWQAEDYHQNYIDHNPGSGYVQVVSIPEIKKLQKEYPELIKPDHIY</sequence>
<dbReference type="NCBIfam" id="TIGR00401">
    <property type="entry name" value="msrA"/>
    <property type="match status" value="1"/>
</dbReference>
<dbReference type="AlphaFoldDB" id="A0A6J4RSN4"/>
<comment type="similarity">
    <text evidence="4">Belongs to the MsrA Met sulfoxide reductase family.</text>
</comment>
<evidence type="ECO:0000256" key="4">
    <source>
        <dbReference type="HAMAP-Rule" id="MF_01401"/>
    </source>
</evidence>
<dbReference type="PANTHER" id="PTHR43774:SF1">
    <property type="entry name" value="PEPTIDE METHIONINE SULFOXIDE REDUCTASE MSRA 2"/>
    <property type="match status" value="1"/>
</dbReference>
<comment type="function">
    <text evidence="4">Has an important function as a repair enzyme for proteins that have been inactivated by oxidation. Catalyzes the reversible oxidation-reduction of methionine sulfoxide in proteins to methionine.</text>
</comment>
<feature type="domain" description="Peptide methionine sulphoxide reductase MsrA" evidence="5">
    <location>
        <begin position="42"/>
        <end position="193"/>
    </location>
</feature>
<dbReference type="HAMAP" id="MF_01401">
    <property type="entry name" value="MsrA"/>
    <property type="match status" value="1"/>
</dbReference>
<dbReference type="Gene3D" id="3.30.1060.10">
    <property type="entry name" value="Peptide methionine sulphoxide reductase MsrA"/>
    <property type="match status" value="1"/>
</dbReference>
<dbReference type="SUPFAM" id="SSF55068">
    <property type="entry name" value="Peptide methionine sulfoxide reductase"/>
    <property type="match status" value="1"/>
</dbReference>
<dbReference type="EC" id="1.8.4.11" evidence="4"/>
<feature type="active site" evidence="4">
    <location>
        <position position="49"/>
    </location>
</feature>
<dbReference type="InterPro" id="IPR002569">
    <property type="entry name" value="Met_Sox_Rdtase_MsrA_dom"/>
</dbReference>
<name>A0A6J4RSN4_9BACT</name>
<organism evidence="6">
    <name type="scientific">uncultured Segetibacter sp</name>
    <dbReference type="NCBI Taxonomy" id="481133"/>
    <lineage>
        <taxon>Bacteria</taxon>
        <taxon>Pseudomonadati</taxon>
        <taxon>Bacteroidota</taxon>
        <taxon>Chitinophagia</taxon>
        <taxon>Chitinophagales</taxon>
        <taxon>Chitinophagaceae</taxon>
        <taxon>Segetibacter</taxon>
        <taxon>environmental samples</taxon>
    </lineage>
</organism>
<comment type="catalytic activity">
    <reaction evidence="2 4">
        <text>L-methionyl-[protein] + [thioredoxin]-disulfide + H2O = L-methionyl-(S)-S-oxide-[protein] + [thioredoxin]-dithiol</text>
        <dbReference type="Rhea" id="RHEA:14217"/>
        <dbReference type="Rhea" id="RHEA-COMP:10698"/>
        <dbReference type="Rhea" id="RHEA-COMP:10700"/>
        <dbReference type="Rhea" id="RHEA-COMP:12313"/>
        <dbReference type="Rhea" id="RHEA-COMP:12315"/>
        <dbReference type="ChEBI" id="CHEBI:15377"/>
        <dbReference type="ChEBI" id="CHEBI:16044"/>
        <dbReference type="ChEBI" id="CHEBI:29950"/>
        <dbReference type="ChEBI" id="CHEBI:44120"/>
        <dbReference type="ChEBI" id="CHEBI:50058"/>
        <dbReference type="EC" id="1.8.4.11"/>
    </reaction>
</comment>
<evidence type="ECO:0000256" key="1">
    <source>
        <dbReference type="ARBA" id="ARBA00023002"/>
    </source>
</evidence>